<name>A0A8J3GDR9_9BACT</name>
<evidence type="ECO:0000256" key="3">
    <source>
        <dbReference type="ARBA" id="ARBA00023002"/>
    </source>
</evidence>
<evidence type="ECO:0000313" key="6">
    <source>
        <dbReference type="EMBL" id="GHB93636.1"/>
    </source>
</evidence>
<dbReference type="RefSeq" id="WP_189511800.1">
    <property type="nucleotide sequence ID" value="NZ_BMXG01000003.1"/>
</dbReference>
<keyword evidence="3" id="KW-0560">Oxidoreductase</keyword>
<dbReference type="GO" id="GO:0005960">
    <property type="term" value="C:glycine cleavage complex"/>
    <property type="evidence" value="ECO:0007669"/>
    <property type="project" value="TreeGrafter"/>
</dbReference>
<dbReference type="GO" id="GO:0016594">
    <property type="term" value="F:glycine binding"/>
    <property type="evidence" value="ECO:0007669"/>
    <property type="project" value="TreeGrafter"/>
</dbReference>
<dbReference type="Gene3D" id="3.40.640.10">
    <property type="entry name" value="Type I PLP-dependent aspartate aminotransferase-like (Major domain)"/>
    <property type="match status" value="2"/>
</dbReference>
<dbReference type="Proteomes" id="UP000642829">
    <property type="component" value="Unassembled WGS sequence"/>
</dbReference>
<dbReference type="InterPro" id="IPR015424">
    <property type="entry name" value="PyrdxlP-dep_Trfase"/>
</dbReference>
<dbReference type="EC" id="1.4.4.2" evidence="2"/>
<feature type="domain" description="Glycine cleavage system P-protein N-terminal" evidence="5">
    <location>
        <begin position="14"/>
        <end position="461"/>
    </location>
</feature>
<protein>
    <recommendedName>
        <fullName evidence="2">glycine dehydrogenase (aminomethyl-transferring)</fullName>
        <ecNumber evidence="2">1.4.4.2</ecNumber>
    </recommendedName>
</protein>
<dbReference type="GO" id="GO:0030170">
    <property type="term" value="F:pyridoxal phosphate binding"/>
    <property type="evidence" value="ECO:0007669"/>
    <property type="project" value="TreeGrafter"/>
</dbReference>
<reference evidence="6" key="2">
    <citation type="submission" date="2020-09" db="EMBL/GenBank/DDBJ databases">
        <authorList>
            <person name="Sun Q."/>
            <person name="Kim S."/>
        </authorList>
    </citation>
    <scope>NUCLEOTIDE SEQUENCE</scope>
    <source>
        <strain evidence="6">KCTC 12870</strain>
    </source>
</reference>
<keyword evidence="7" id="KW-1185">Reference proteome</keyword>
<accession>A0A8J3GDR9</accession>
<dbReference type="InterPro" id="IPR049315">
    <property type="entry name" value="GDC-P_N"/>
</dbReference>
<dbReference type="GO" id="GO:0005829">
    <property type="term" value="C:cytosol"/>
    <property type="evidence" value="ECO:0007669"/>
    <property type="project" value="TreeGrafter"/>
</dbReference>
<dbReference type="Gene3D" id="3.90.1150.10">
    <property type="entry name" value="Aspartate Aminotransferase, domain 1"/>
    <property type="match status" value="1"/>
</dbReference>
<gene>
    <name evidence="6" type="ORF">GCM10007047_06410</name>
</gene>
<dbReference type="EMBL" id="BMXG01000003">
    <property type="protein sequence ID" value="GHB93636.1"/>
    <property type="molecule type" value="Genomic_DNA"/>
</dbReference>
<dbReference type="InterPro" id="IPR020581">
    <property type="entry name" value="GDC_P"/>
</dbReference>
<dbReference type="GO" id="GO:0004375">
    <property type="term" value="F:glycine dehydrogenase (decarboxylating) activity"/>
    <property type="evidence" value="ECO:0007669"/>
    <property type="project" value="UniProtKB-EC"/>
</dbReference>
<evidence type="ECO:0000256" key="2">
    <source>
        <dbReference type="ARBA" id="ARBA00012134"/>
    </source>
</evidence>
<reference evidence="6" key="1">
    <citation type="journal article" date="2014" name="Int. J. Syst. Evol. Microbiol.">
        <title>Complete genome sequence of Corynebacterium casei LMG S-19264T (=DSM 44701T), isolated from a smear-ripened cheese.</title>
        <authorList>
            <consortium name="US DOE Joint Genome Institute (JGI-PGF)"/>
            <person name="Walter F."/>
            <person name="Albersmeier A."/>
            <person name="Kalinowski J."/>
            <person name="Ruckert C."/>
        </authorList>
    </citation>
    <scope>NUCLEOTIDE SEQUENCE</scope>
    <source>
        <strain evidence="6">KCTC 12870</strain>
    </source>
</reference>
<dbReference type="InterPro" id="IPR015422">
    <property type="entry name" value="PyrdxlP-dep_Trfase_small"/>
</dbReference>
<dbReference type="PANTHER" id="PTHR11773">
    <property type="entry name" value="GLYCINE DEHYDROGENASE, DECARBOXYLATING"/>
    <property type="match status" value="1"/>
</dbReference>
<dbReference type="InterPro" id="IPR015421">
    <property type="entry name" value="PyrdxlP-dep_Trfase_major"/>
</dbReference>
<evidence type="ECO:0000259" key="5">
    <source>
        <dbReference type="Pfam" id="PF02347"/>
    </source>
</evidence>
<comment type="caution">
    <text evidence="6">The sequence shown here is derived from an EMBL/GenBank/DDBJ whole genome shotgun (WGS) entry which is preliminary data.</text>
</comment>
<dbReference type="PANTHER" id="PTHR11773:SF1">
    <property type="entry name" value="GLYCINE DEHYDROGENASE (DECARBOXYLATING), MITOCHONDRIAL"/>
    <property type="match status" value="1"/>
</dbReference>
<proteinExistence type="predicted"/>
<dbReference type="GO" id="GO:0019464">
    <property type="term" value="P:glycine decarboxylation via glycine cleavage system"/>
    <property type="evidence" value="ECO:0007669"/>
    <property type="project" value="TreeGrafter"/>
</dbReference>
<comment type="catalytic activity">
    <reaction evidence="4">
        <text>N(6)-[(R)-lipoyl]-L-lysyl-[glycine-cleavage complex H protein] + glycine + H(+) = N(6)-[(R)-S(8)-aminomethyldihydrolipoyl]-L-lysyl-[glycine-cleavage complex H protein] + CO2</text>
        <dbReference type="Rhea" id="RHEA:24304"/>
        <dbReference type="Rhea" id="RHEA-COMP:10494"/>
        <dbReference type="Rhea" id="RHEA-COMP:10495"/>
        <dbReference type="ChEBI" id="CHEBI:15378"/>
        <dbReference type="ChEBI" id="CHEBI:16526"/>
        <dbReference type="ChEBI" id="CHEBI:57305"/>
        <dbReference type="ChEBI" id="CHEBI:83099"/>
        <dbReference type="ChEBI" id="CHEBI:83143"/>
        <dbReference type="EC" id="1.4.4.2"/>
    </reaction>
</comment>
<dbReference type="SUPFAM" id="SSF53383">
    <property type="entry name" value="PLP-dependent transferases"/>
    <property type="match status" value="2"/>
</dbReference>
<evidence type="ECO:0000313" key="7">
    <source>
        <dbReference type="Proteomes" id="UP000642829"/>
    </source>
</evidence>
<sequence>MSYLSDNPRESARHYIPAGDADTAAMLAKLGLNTLRDLYRHIPPPSFHEGELKLPPELGYTETQEKMSSIEAKNIIRANFIGDGLPDYSVDPIVPYVCGIRNLATAYTPYQPERSQGTLITHWIYQCALTQLTGFEAINSSLYDRATALFEAICCSIRLARKADTALVAGNLYPGDLEVLQTLIAETEIKVEIIDADPKTGLLDAGVVQARATALGDKLAAVAFPQVNNLGLLEDVDALTDAVHAAGTLAIAVVDPILLAEGGLKPPSEFGAEGADILVGEAQHLAIGPNFGGPGLGLFGVRQNEKAKNNVRATPGRFVGLAKDEAGRECCVMVMSTREQHIRKDKATSNICSNQAFIATLAGASLLARGDAGLGSMIATGRQRAEQFADACATKLAFPEAPCFNEVTIVVDDAKAFIEKGRTAGLWAGVDVSDRVKDGRQLVKISFSDRQSEEDVAKLATIVDGAKGGSLPLIPIELLRGKAPMIPAFSQAELQTYYQRLGELNVSPDDACYPLGSCTMKYNPALNEWAADLPGFTDAHPQAPAADMQGCLEVLYDVQEWFKAITGLPAVTTQPVAGAQGELVGLKLFQAYHRKRGEAHRDVVFIPRSAHGTNFATASMAGLATGKVDGKMRGIVLLEDGEDGRIDLADFEKKLAEFGDRLCGVMITNPNTCGLFETDFRLIADKVHAAGGLVYMDGANMNAIAGWLDLDKLGVDAVHNNLHKTWTIPHGGGGAW</sequence>
<organism evidence="6 7">
    <name type="scientific">Cerasicoccus arenae</name>
    <dbReference type="NCBI Taxonomy" id="424488"/>
    <lineage>
        <taxon>Bacteria</taxon>
        <taxon>Pseudomonadati</taxon>
        <taxon>Verrucomicrobiota</taxon>
        <taxon>Opitutia</taxon>
        <taxon>Puniceicoccales</taxon>
        <taxon>Cerasicoccaceae</taxon>
        <taxon>Cerasicoccus</taxon>
    </lineage>
</organism>
<evidence type="ECO:0000256" key="4">
    <source>
        <dbReference type="ARBA" id="ARBA00049026"/>
    </source>
</evidence>
<evidence type="ECO:0000256" key="1">
    <source>
        <dbReference type="ARBA" id="ARBA00003788"/>
    </source>
</evidence>
<dbReference type="Pfam" id="PF02347">
    <property type="entry name" value="GDC-P"/>
    <property type="match status" value="1"/>
</dbReference>
<dbReference type="AlphaFoldDB" id="A0A8J3GDR9"/>
<comment type="function">
    <text evidence="1">The glycine cleavage system catalyzes the degradation of glycine. The P protein binds the alpha-amino group of glycine through its pyridoxal phosphate cofactor; CO(2) is released and the remaining methylamine moiety is then transferred to the lipoamide cofactor of the H protein.</text>
</comment>